<gene>
    <name evidence="2" type="ORF">CDAR_242381</name>
</gene>
<sequence length="148" mass="16461">MSSVSPKQKGSGVSGHHVPREQSAGGQLLEEDGQLVVLDLPGLRFMDMKCRAPLVGMKLFPKCRRRHQSRDEAVVCRKGWGDGHHVPREERAEGSFSRRGWANGDSRFVRSPSHGHKIQGAVGWDEGKGFTLNRASRRPFANALGFRF</sequence>
<keyword evidence="3" id="KW-1185">Reference proteome</keyword>
<evidence type="ECO:0000313" key="2">
    <source>
        <dbReference type="EMBL" id="GIY24343.1"/>
    </source>
</evidence>
<dbReference type="EMBL" id="BPLQ01006665">
    <property type="protein sequence ID" value="GIY24343.1"/>
    <property type="molecule type" value="Genomic_DNA"/>
</dbReference>
<comment type="caution">
    <text evidence="2">The sequence shown here is derived from an EMBL/GenBank/DDBJ whole genome shotgun (WGS) entry which is preliminary data.</text>
</comment>
<protein>
    <submittedName>
        <fullName evidence="2">Uncharacterized protein</fullName>
    </submittedName>
</protein>
<accession>A0AAV4RQY3</accession>
<evidence type="ECO:0000256" key="1">
    <source>
        <dbReference type="SAM" id="MobiDB-lite"/>
    </source>
</evidence>
<organism evidence="2 3">
    <name type="scientific">Caerostris darwini</name>
    <dbReference type="NCBI Taxonomy" id="1538125"/>
    <lineage>
        <taxon>Eukaryota</taxon>
        <taxon>Metazoa</taxon>
        <taxon>Ecdysozoa</taxon>
        <taxon>Arthropoda</taxon>
        <taxon>Chelicerata</taxon>
        <taxon>Arachnida</taxon>
        <taxon>Araneae</taxon>
        <taxon>Araneomorphae</taxon>
        <taxon>Entelegynae</taxon>
        <taxon>Araneoidea</taxon>
        <taxon>Araneidae</taxon>
        <taxon>Caerostris</taxon>
    </lineage>
</organism>
<dbReference type="AlphaFoldDB" id="A0AAV4RQY3"/>
<proteinExistence type="predicted"/>
<name>A0AAV4RQY3_9ARAC</name>
<evidence type="ECO:0000313" key="3">
    <source>
        <dbReference type="Proteomes" id="UP001054837"/>
    </source>
</evidence>
<dbReference type="Proteomes" id="UP001054837">
    <property type="component" value="Unassembled WGS sequence"/>
</dbReference>
<reference evidence="2 3" key="1">
    <citation type="submission" date="2021-06" db="EMBL/GenBank/DDBJ databases">
        <title>Caerostris darwini draft genome.</title>
        <authorList>
            <person name="Kono N."/>
            <person name="Arakawa K."/>
        </authorList>
    </citation>
    <scope>NUCLEOTIDE SEQUENCE [LARGE SCALE GENOMIC DNA]</scope>
</reference>
<feature type="region of interest" description="Disordered" evidence="1">
    <location>
        <begin position="1"/>
        <end position="27"/>
    </location>
</feature>